<dbReference type="Pfam" id="PF23544">
    <property type="entry name" value="AtuA_ferredoxin"/>
    <property type="match status" value="1"/>
</dbReference>
<proteinExistence type="predicted"/>
<name>A0A852XAK4_9MICO</name>
<dbReference type="Proteomes" id="UP000592181">
    <property type="component" value="Unassembled WGS sequence"/>
</dbReference>
<dbReference type="InterPro" id="IPR056362">
    <property type="entry name" value="AtuA-like_ferredoxin_dom"/>
</dbReference>
<evidence type="ECO:0000259" key="3">
    <source>
        <dbReference type="Pfam" id="PF23544"/>
    </source>
</evidence>
<accession>A0A852XAK4</accession>
<dbReference type="RefSeq" id="WP_246313391.1">
    <property type="nucleotide sequence ID" value="NZ_JACBZX010000001.1"/>
</dbReference>
<keyword evidence="5" id="KW-1185">Reference proteome</keyword>
<sequence length="599" mass="62499">MTSAMTSAVTSTVTSPRAGTGSGSDVLRVGSCSAFYGDRLDAMREMLQDGPLDVLTGDWLAELTMLILGRDRAKDPSTGYAKTFVRQLRDCLGLALDRRVTIVANAGGANTPGLVTAIRELAAEQGLHPRVAHVRGDDLTARAGELGLGEPLAAHAYLGAFGIADAVAGGADVVVTGRVTDASVVIGPAIARFGWGRDDLDALAGATAAGHVIECGTQATGGNHPFFTEIDDLLRPGFPIAEIHRDGSSVITKHPGTGGAVDVDTVTGQLLYEIGDARYLGPDVTTRLDTVTLRQDGPDRVAISGVVGEPPPPDLKVSCVSLGGHRNEMTMVLTGLDVEAKAALVRRQLEASMTTTPASTTWTLARTDHPDAATEQEASALLSVVVRDPDPAVVGRAFSSAAVEIALGSYPGFHTLAPPGAGAPYGSYRPGFVPQDAVTHEVVHDDGSVVTVPPPERTVAPQPHPGEPAHGETIGGPTRRVPLGTIAGARSGDKGGHANIGVWVREDAAWPWLSGLLTPETVRRLLPETADLPVTVTHLPRLRAVNIVVQDLLGDGVASQSRFDPQAKGLGEWLRSRVVDIPTHLLPPDDATRTSEESP</sequence>
<feature type="compositionally biased region" description="Low complexity" evidence="1">
    <location>
        <begin position="1"/>
        <end position="15"/>
    </location>
</feature>
<comment type="caution">
    <text evidence="4">The sequence shown here is derived from an EMBL/GenBank/DDBJ whole genome shotgun (WGS) entry which is preliminary data.</text>
</comment>
<evidence type="ECO:0000313" key="5">
    <source>
        <dbReference type="Proteomes" id="UP000592181"/>
    </source>
</evidence>
<gene>
    <name evidence="4" type="ORF">BJY28_002242</name>
</gene>
<dbReference type="InterPro" id="IPR010839">
    <property type="entry name" value="AtuA_N"/>
</dbReference>
<feature type="region of interest" description="Disordered" evidence="1">
    <location>
        <begin position="1"/>
        <end position="23"/>
    </location>
</feature>
<reference evidence="4 5" key="1">
    <citation type="submission" date="2020-07" db="EMBL/GenBank/DDBJ databases">
        <title>Sequencing the genomes of 1000 actinobacteria strains.</title>
        <authorList>
            <person name="Klenk H.-P."/>
        </authorList>
    </citation>
    <scope>NUCLEOTIDE SEQUENCE [LARGE SCALE GENOMIC DNA]</scope>
    <source>
        <strain evidence="4 5">DSM 24723</strain>
    </source>
</reference>
<dbReference type="PANTHER" id="PTHR47585:SF1">
    <property type="entry name" value="DUF1446 DOMAIN-CONTAINING PROTEIN"/>
    <property type="match status" value="1"/>
</dbReference>
<feature type="domain" description="Acyclic terpene utilisation N-terminal" evidence="2">
    <location>
        <begin position="27"/>
        <end position="443"/>
    </location>
</feature>
<dbReference type="Pfam" id="PF07287">
    <property type="entry name" value="AtuA"/>
    <property type="match status" value="1"/>
</dbReference>
<feature type="domain" description="AtuA-like ferredoxin-fold" evidence="3">
    <location>
        <begin position="481"/>
        <end position="577"/>
    </location>
</feature>
<dbReference type="AlphaFoldDB" id="A0A852XAK4"/>
<evidence type="ECO:0000313" key="4">
    <source>
        <dbReference type="EMBL" id="NYG37773.1"/>
    </source>
</evidence>
<evidence type="ECO:0000256" key="1">
    <source>
        <dbReference type="SAM" id="MobiDB-lite"/>
    </source>
</evidence>
<dbReference type="EMBL" id="JACBZX010000001">
    <property type="protein sequence ID" value="NYG37773.1"/>
    <property type="molecule type" value="Genomic_DNA"/>
</dbReference>
<organism evidence="4 5">
    <name type="scientific">Janibacter alkaliphilus</name>
    <dbReference type="NCBI Taxonomy" id="1069963"/>
    <lineage>
        <taxon>Bacteria</taxon>
        <taxon>Bacillati</taxon>
        <taxon>Actinomycetota</taxon>
        <taxon>Actinomycetes</taxon>
        <taxon>Micrococcales</taxon>
        <taxon>Intrasporangiaceae</taxon>
        <taxon>Janibacter</taxon>
    </lineage>
</organism>
<evidence type="ECO:0008006" key="6">
    <source>
        <dbReference type="Google" id="ProtNLM"/>
    </source>
</evidence>
<dbReference type="PANTHER" id="PTHR47585">
    <property type="match status" value="1"/>
</dbReference>
<feature type="region of interest" description="Disordered" evidence="1">
    <location>
        <begin position="458"/>
        <end position="478"/>
    </location>
</feature>
<protein>
    <recommendedName>
        <fullName evidence="6">DUF1446 domain-containing protein</fullName>
    </recommendedName>
</protein>
<evidence type="ECO:0000259" key="2">
    <source>
        <dbReference type="Pfam" id="PF07287"/>
    </source>
</evidence>